<reference evidence="6 7" key="1">
    <citation type="submission" date="2017-09" db="EMBL/GenBank/DDBJ databases">
        <title>The draft genome sequences of Marinobacter sp. PWS21.</title>
        <authorList>
            <person name="Cao J."/>
        </authorList>
    </citation>
    <scope>NUCLEOTIDE SEQUENCE [LARGE SCALE GENOMIC DNA]</scope>
    <source>
        <strain evidence="6 7">PWS21</strain>
    </source>
</reference>
<dbReference type="PROSITE" id="PS50122">
    <property type="entry name" value="CHEB"/>
    <property type="match status" value="1"/>
</dbReference>
<evidence type="ECO:0000313" key="6">
    <source>
        <dbReference type="EMBL" id="PHQ13753.1"/>
    </source>
</evidence>
<dbReference type="GO" id="GO:0008984">
    <property type="term" value="F:protein-glutamate methylesterase activity"/>
    <property type="evidence" value="ECO:0007669"/>
    <property type="project" value="UniProtKB-EC"/>
</dbReference>
<dbReference type="GO" id="GO:0006935">
    <property type="term" value="P:chemotaxis"/>
    <property type="evidence" value="ECO:0007669"/>
    <property type="project" value="UniProtKB-UniRule"/>
</dbReference>
<dbReference type="Proteomes" id="UP000231409">
    <property type="component" value="Unassembled WGS sequence"/>
</dbReference>
<feature type="active site" evidence="4">
    <location>
        <position position="281"/>
    </location>
</feature>
<comment type="caution">
    <text evidence="6">The sequence shown here is derived from an EMBL/GenBank/DDBJ whole genome shotgun (WGS) entry which is preliminary data.</text>
</comment>
<dbReference type="RefSeq" id="WP_099615902.1">
    <property type="nucleotide sequence ID" value="NZ_KZ319377.1"/>
</dbReference>
<evidence type="ECO:0000256" key="1">
    <source>
        <dbReference type="ARBA" id="ARBA00022801"/>
    </source>
</evidence>
<keyword evidence="1 4" id="KW-0378">Hydrolase</keyword>
<proteinExistence type="predicted"/>
<dbReference type="Pfam" id="PF01339">
    <property type="entry name" value="CheB_methylest"/>
    <property type="match status" value="1"/>
</dbReference>
<dbReference type="GO" id="GO:0005737">
    <property type="term" value="C:cytoplasm"/>
    <property type="evidence" value="ECO:0007669"/>
    <property type="project" value="InterPro"/>
</dbReference>
<accession>A0A2G1UGZ6</accession>
<feature type="active site" evidence="4">
    <location>
        <position position="161"/>
    </location>
</feature>
<dbReference type="AlphaFoldDB" id="A0A2G1UGZ6"/>
<feature type="active site" evidence="4">
    <location>
        <position position="188"/>
    </location>
</feature>
<dbReference type="PANTHER" id="PTHR42872:SF6">
    <property type="entry name" value="PROTEIN-GLUTAMATE METHYLESTERASE_PROTEIN-GLUTAMINE GLUTAMINASE"/>
    <property type="match status" value="1"/>
</dbReference>
<dbReference type="EC" id="3.1.1.61" evidence="2"/>
<dbReference type="InterPro" id="IPR035909">
    <property type="entry name" value="CheB_C"/>
</dbReference>
<comment type="catalytic activity">
    <reaction evidence="3">
        <text>[protein]-L-glutamate 5-O-methyl ester + H2O = L-glutamyl-[protein] + methanol + H(+)</text>
        <dbReference type="Rhea" id="RHEA:23236"/>
        <dbReference type="Rhea" id="RHEA-COMP:10208"/>
        <dbReference type="Rhea" id="RHEA-COMP:10311"/>
        <dbReference type="ChEBI" id="CHEBI:15377"/>
        <dbReference type="ChEBI" id="CHEBI:15378"/>
        <dbReference type="ChEBI" id="CHEBI:17790"/>
        <dbReference type="ChEBI" id="CHEBI:29973"/>
        <dbReference type="ChEBI" id="CHEBI:82795"/>
        <dbReference type="EC" id="3.1.1.61"/>
    </reaction>
</comment>
<keyword evidence="7" id="KW-1185">Reference proteome</keyword>
<feature type="domain" description="CheB-type methylesterase" evidence="5">
    <location>
        <begin position="149"/>
        <end position="339"/>
    </location>
</feature>
<name>A0A2G1UGZ6_9GAMM</name>
<evidence type="ECO:0000256" key="4">
    <source>
        <dbReference type="PROSITE-ProRule" id="PRU00050"/>
    </source>
</evidence>
<dbReference type="Gene3D" id="3.40.50.180">
    <property type="entry name" value="Methylesterase CheB, C-terminal domain"/>
    <property type="match status" value="1"/>
</dbReference>
<keyword evidence="4" id="KW-0145">Chemotaxis</keyword>
<dbReference type="GO" id="GO:0000156">
    <property type="term" value="F:phosphorelay response regulator activity"/>
    <property type="evidence" value="ECO:0007669"/>
    <property type="project" value="InterPro"/>
</dbReference>
<gene>
    <name evidence="6" type="ORF">CLH61_16695</name>
</gene>
<protein>
    <recommendedName>
        <fullName evidence="2">protein-glutamate methylesterase</fullName>
        <ecNumber evidence="2">3.1.1.61</ecNumber>
    </recommendedName>
</protein>
<evidence type="ECO:0000313" key="7">
    <source>
        <dbReference type="Proteomes" id="UP000231409"/>
    </source>
</evidence>
<dbReference type="InterPro" id="IPR000673">
    <property type="entry name" value="Sig_transdc_resp-reg_Me-estase"/>
</dbReference>
<dbReference type="PANTHER" id="PTHR42872">
    <property type="entry name" value="PROTEIN-GLUTAMATE METHYLESTERASE/PROTEIN-GLUTAMINE GLUTAMINASE"/>
    <property type="match status" value="1"/>
</dbReference>
<sequence length="351" mass="38372">MAAPAGRPAVGIVSDNVLQRHRLQEAATRFGLAACFCGDPQRLLDYPRIPEASLWLVTLEDEADHPTLFDYLLEQSAAPVLFGVDTAPRSGSTDYSRWERRLLNKLEQQLGPLEQLDSADTLEQLAGVTDDTPATDPRLPAWVTPADPDKPAKEVWILGASLGGPAAVKAFLDHLPAGLPVGFIYAQHIDGNFTEVLTRVLGRHAHYRLRQAEAGHKVHHGEVVLMPVEHEWILDHNGRLQEKQTPWPGPYGPSIDQVLLNVADHYGHHCHAILFSGMGNDGAIAAPLLKAYGSRIWVQESTSCGNSSMPDSVAETGCTSFTGTPEQLARELVKTIEASCLLQRRSQRDSV</sequence>
<organism evidence="6 7">
    <name type="scientific">Marinobacter profundi</name>
    <dbReference type="NCBI Taxonomy" id="2666256"/>
    <lineage>
        <taxon>Bacteria</taxon>
        <taxon>Pseudomonadati</taxon>
        <taxon>Pseudomonadota</taxon>
        <taxon>Gammaproteobacteria</taxon>
        <taxon>Pseudomonadales</taxon>
        <taxon>Marinobacteraceae</taxon>
        <taxon>Marinobacter</taxon>
    </lineage>
</organism>
<evidence type="ECO:0000259" key="5">
    <source>
        <dbReference type="PROSITE" id="PS50122"/>
    </source>
</evidence>
<evidence type="ECO:0000256" key="2">
    <source>
        <dbReference type="ARBA" id="ARBA00039140"/>
    </source>
</evidence>
<evidence type="ECO:0000256" key="3">
    <source>
        <dbReference type="ARBA" id="ARBA00048267"/>
    </source>
</evidence>
<dbReference type="EMBL" id="NTFH01000015">
    <property type="protein sequence ID" value="PHQ13753.1"/>
    <property type="molecule type" value="Genomic_DNA"/>
</dbReference>
<dbReference type="SUPFAM" id="SSF52738">
    <property type="entry name" value="Methylesterase CheB, C-terminal domain"/>
    <property type="match status" value="1"/>
</dbReference>